<name>A0AAU9IP95_9CILI</name>
<comment type="caution">
    <text evidence="1">The sequence shown here is derived from an EMBL/GenBank/DDBJ whole genome shotgun (WGS) entry which is preliminary data.</text>
</comment>
<gene>
    <name evidence="1" type="ORF">BSTOLATCC_MIC9428</name>
</gene>
<evidence type="ECO:0000313" key="1">
    <source>
        <dbReference type="EMBL" id="CAG9313615.1"/>
    </source>
</evidence>
<sequence>MAELKKPGSKSSLSRAIESVYSHKGLTNVNSAFIESKINEMHKIKKFIRKEFFSDALQVGSYFSKPEKSKKPKKKDHFIPITSFASTGVGAYHLYSARALPSQFLKTPVRVINKLTKKIYEEPKIVPFPLNLPIKGKQKHHANPFSLTKNQDACPILTVENYNAGRVCTTEPSPRPKISFGETMSSENNNFAATFHSSIKPQTSSGIRSPESICMEISESCNDLLQLNKQSKKMIARKTRMLKRGMNRCKSYTKMITQSNKRASYYLLHQQYTSSERPN</sequence>
<dbReference type="Proteomes" id="UP001162131">
    <property type="component" value="Unassembled WGS sequence"/>
</dbReference>
<keyword evidence="2" id="KW-1185">Reference proteome</keyword>
<dbReference type="EMBL" id="CAJZBQ010000011">
    <property type="protein sequence ID" value="CAG9313615.1"/>
    <property type="molecule type" value="Genomic_DNA"/>
</dbReference>
<evidence type="ECO:0000313" key="2">
    <source>
        <dbReference type="Proteomes" id="UP001162131"/>
    </source>
</evidence>
<accession>A0AAU9IP95</accession>
<reference evidence="1" key="1">
    <citation type="submission" date="2021-09" db="EMBL/GenBank/DDBJ databases">
        <authorList>
            <consortium name="AG Swart"/>
            <person name="Singh M."/>
            <person name="Singh A."/>
            <person name="Seah K."/>
            <person name="Emmerich C."/>
        </authorList>
    </citation>
    <scope>NUCLEOTIDE SEQUENCE</scope>
    <source>
        <strain evidence="1">ATCC30299</strain>
    </source>
</reference>
<protein>
    <submittedName>
        <fullName evidence="1">Uncharacterized protein</fullName>
    </submittedName>
</protein>
<organism evidence="1 2">
    <name type="scientific">Blepharisma stoltei</name>
    <dbReference type="NCBI Taxonomy" id="1481888"/>
    <lineage>
        <taxon>Eukaryota</taxon>
        <taxon>Sar</taxon>
        <taxon>Alveolata</taxon>
        <taxon>Ciliophora</taxon>
        <taxon>Postciliodesmatophora</taxon>
        <taxon>Heterotrichea</taxon>
        <taxon>Heterotrichida</taxon>
        <taxon>Blepharismidae</taxon>
        <taxon>Blepharisma</taxon>
    </lineage>
</organism>
<proteinExistence type="predicted"/>
<dbReference type="AlphaFoldDB" id="A0AAU9IP95"/>